<evidence type="ECO:0000313" key="4">
    <source>
        <dbReference type="Proteomes" id="UP000807469"/>
    </source>
</evidence>
<dbReference type="Proteomes" id="UP000807469">
    <property type="component" value="Unassembled WGS sequence"/>
</dbReference>
<evidence type="ECO:0000313" key="3">
    <source>
        <dbReference type="EMBL" id="KAF9474717.1"/>
    </source>
</evidence>
<evidence type="ECO:0000256" key="2">
    <source>
        <dbReference type="SAM" id="Phobius"/>
    </source>
</evidence>
<name>A0A9P5YSH7_9AGAR</name>
<keyword evidence="2" id="KW-1133">Transmembrane helix</keyword>
<sequence>MGGGVASEEQDVRAAEEDVDNMQKPMSVASKSTSHDPCQTTKVERAFLLLYLSHPLSLLLVFHSLIQGTLVFCFPVAFFLNTGLLATFDTLHPQLPQLVTASPPSPQLSMPIQHSPIHP</sequence>
<evidence type="ECO:0000256" key="1">
    <source>
        <dbReference type="SAM" id="MobiDB-lite"/>
    </source>
</evidence>
<comment type="caution">
    <text evidence="3">The sequence shown here is derived from an EMBL/GenBank/DDBJ whole genome shotgun (WGS) entry which is preliminary data.</text>
</comment>
<organism evidence="3 4">
    <name type="scientific">Pholiota conissans</name>
    <dbReference type="NCBI Taxonomy" id="109636"/>
    <lineage>
        <taxon>Eukaryota</taxon>
        <taxon>Fungi</taxon>
        <taxon>Dikarya</taxon>
        <taxon>Basidiomycota</taxon>
        <taxon>Agaricomycotina</taxon>
        <taxon>Agaricomycetes</taxon>
        <taxon>Agaricomycetidae</taxon>
        <taxon>Agaricales</taxon>
        <taxon>Agaricineae</taxon>
        <taxon>Strophariaceae</taxon>
        <taxon>Pholiota</taxon>
    </lineage>
</organism>
<feature type="transmembrane region" description="Helical" evidence="2">
    <location>
        <begin position="56"/>
        <end position="80"/>
    </location>
</feature>
<keyword evidence="2" id="KW-0472">Membrane</keyword>
<gene>
    <name evidence="3" type="ORF">BDN70DRAFT_936431</name>
</gene>
<dbReference type="AlphaFoldDB" id="A0A9P5YSH7"/>
<keyword evidence="2" id="KW-0812">Transmembrane</keyword>
<protein>
    <submittedName>
        <fullName evidence="3">Uncharacterized protein</fullName>
    </submittedName>
</protein>
<keyword evidence="4" id="KW-1185">Reference proteome</keyword>
<feature type="region of interest" description="Disordered" evidence="1">
    <location>
        <begin position="1"/>
        <end position="37"/>
    </location>
</feature>
<accession>A0A9P5YSH7</accession>
<reference evidence="3" key="1">
    <citation type="submission" date="2020-11" db="EMBL/GenBank/DDBJ databases">
        <authorList>
            <consortium name="DOE Joint Genome Institute"/>
            <person name="Ahrendt S."/>
            <person name="Riley R."/>
            <person name="Andreopoulos W."/>
            <person name="Labutti K."/>
            <person name="Pangilinan J."/>
            <person name="Ruiz-Duenas F.J."/>
            <person name="Barrasa J.M."/>
            <person name="Sanchez-Garcia M."/>
            <person name="Camarero S."/>
            <person name="Miyauchi S."/>
            <person name="Serrano A."/>
            <person name="Linde D."/>
            <person name="Babiker R."/>
            <person name="Drula E."/>
            <person name="Ayuso-Fernandez I."/>
            <person name="Pacheco R."/>
            <person name="Padilla G."/>
            <person name="Ferreira P."/>
            <person name="Barriuso J."/>
            <person name="Kellner H."/>
            <person name="Castanera R."/>
            <person name="Alfaro M."/>
            <person name="Ramirez L."/>
            <person name="Pisabarro A.G."/>
            <person name="Kuo A."/>
            <person name="Tritt A."/>
            <person name="Lipzen A."/>
            <person name="He G."/>
            <person name="Yan M."/>
            <person name="Ng V."/>
            <person name="Cullen D."/>
            <person name="Martin F."/>
            <person name="Rosso M.-N."/>
            <person name="Henrissat B."/>
            <person name="Hibbett D."/>
            <person name="Martinez A.T."/>
            <person name="Grigoriev I.V."/>
        </authorList>
    </citation>
    <scope>NUCLEOTIDE SEQUENCE</scope>
    <source>
        <strain evidence="3">CIRM-BRFM 674</strain>
    </source>
</reference>
<proteinExistence type="predicted"/>
<dbReference type="EMBL" id="MU155365">
    <property type="protein sequence ID" value="KAF9474717.1"/>
    <property type="molecule type" value="Genomic_DNA"/>
</dbReference>